<dbReference type="PANTHER" id="PTHR31201:SF1">
    <property type="entry name" value="GLYCEROPHOSPHOCHOLINE ACYLTRANSFERASE 1"/>
    <property type="match status" value="1"/>
</dbReference>
<dbReference type="EMBL" id="CAMPGE010008507">
    <property type="protein sequence ID" value="CAI2367403.1"/>
    <property type="molecule type" value="Genomic_DNA"/>
</dbReference>
<keyword evidence="5" id="KW-0808">Transferase</keyword>
<keyword evidence="6 14" id="KW-0812">Transmembrane</keyword>
<dbReference type="GO" id="GO:0016020">
    <property type="term" value="C:membrane"/>
    <property type="evidence" value="ECO:0007669"/>
    <property type="project" value="UniProtKB-SubCell"/>
</dbReference>
<evidence type="ECO:0000256" key="7">
    <source>
        <dbReference type="ARBA" id="ARBA00022989"/>
    </source>
</evidence>
<gene>
    <name evidence="15" type="ORF">ECRASSUSDP1_LOCUS8686</name>
</gene>
<evidence type="ECO:0000256" key="9">
    <source>
        <dbReference type="ARBA" id="ARBA00023136"/>
    </source>
</evidence>
<comment type="caution">
    <text evidence="15">The sequence shown here is derived from an EMBL/GenBank/DDBJ whole genome shotgun (WGS) entry which is preliminary data.</text>
</comment>
<evidence type="ECO:0000256" key="6">
    <source>
        <dbReference type="ARBA" id="ARBA00022692"/>
    </source>
</evidence>
<evidence type="ECO:0000256" key="3">
    <source>
        <dbReference type="ARBA" id="ARBA00019082"/>
    </source>
</evidence>
<keyword evidence="16" id="KW-1185">Reference proteome</keyword>
<evidence type="ECO:0000256" key="14">
    <source>
        <dbReference type="SAM" id="Phobius"/>
    </source>
</evidence>
<evidence type="ECO:0000256" key="13">
    <source>
        <dbReference type="SAM" id="MobiDB-lite"/>
    </source>
</evidence>
<dbReference type="Proteomes" id="UP001295684">
    <property type="component" value="Unassembled WGS sequence"/>
</dbReference>
<organism evidence="15 16">
    <name type="scientific">Euplotes crassus</name>
    <dbReference type="NCBI Taxonomy" id="5936"/>
    <lineage>
        <taxon>Eukaryota</taxon>
        <taxon>Sar</taxon>
        <taxon>Alveolata</taxon>
        <taxon>Ciliophora</taxon>
        <taxon>Intramacronucleata</taxon>
        <taxon>Spirotrichea</taxon>
        <taxon>Hypotrichia</taxon>
        <taxon>Euplotida</taxon>
        <taxon>Euplotidae</taxon>
        <taxon>Moneuplotes</taxon>
    </lineage>
</organism>
<comment type="subcellular location">
    <subcellularLocation>
        <location evidence="1">Membrane</location>
        <topology evidence="1">Multi-pass membrane protein</topology>
    </subcellularLocation>
</comment>
<feature type="transmembrane region" description="Helical" evidence="14">
    <location>
        <begin position="365"/>
        <end position="383"/>
    </location>
</feature>
<dbReference type="PANTHER" id="PTHR31201">
    <property type="entry name" value="OS01G0585100 PROTEIN"/>
    <property type="match status" value="1"/>
</dbReference>
<keyword evidence="10" id="KW-0594">Phospholipid biosynthesis</keyword>
<feature type="transmembrane region" description="Helical" evidence="14">
    <location>
        <begin position="174"/>
        <end position="196"/>
    </location>
</feature>
<keyword evidence="12" id="KW-0012">Acyltransferase</keyword>
<evidence type="ECO:0000256" key="1">
    <source>
        <dbReference type="ARBA" id="ARBA00004141"/>
    </source>
</evidence>
<dbReference type="Pfam" id="PF10998">
    <property type="entry name" value="DUF2838"/>
    <property type="match status" value="1"/>
</dbReference>
<feature type="region of interest" description="Disordered" evidence="13">
    <location>
        <begin position="411"/>
        <end position="441"/>
    </location>
</feature>
<feature type="compositionally biased region" description="Acidic residues" evidence="13">
    <location>
        <begin position="46"/>
        <end position="62"/>
    </location>
</feature>
<evidence type="ECO:0000256" key="12">
    <source>
        <dbReference type="ARBA" id="ARBA00023315"/>
    </source>
</evidence>
<evidence type="ECO:0000256" key="2">
    <source>
        <dbReference type="ARBA" id="ARBA00006675"/>
    </source>
</evidence>
<dbReference type="GO" id="GO:0006656">
    <property type="term" value="P:phosphatidylcholine biosynthetic process"/>
    <property type="evidence" value="ECO:0007669"/>
    <property type="project" value="TreeGrafter"/>
</dbReference>
<sequence length="441" mass="51638">METEQEEFTPRLVLTKNLSSKKRKQSVTFLDLVQTTLKTGLTGDQDMAETTESSDESEEELLEEEDVGEIAYEMATDAVDEVLHLRKRVRSHIGNLKSHKDKVINKYKAKINDKANDAQYLRFVDKLTYFIAVPIMVFDFWSLGRFPDYGTYNIHLALVLGLVFWRHINYKYSGYHYYLIDFCYFGNYTLCLLLTLLPMSKSAYCASFAYGVGPLGIATILVGNSFVLHSIDKLTSFYIHLKPMITMTNLHWSTQHNKDRGWDLYDTSENTFSFEFFWYYVTNAFQYYIIWAVVYFLILFVVKRRRIKERNYDTLFIYLSNNDKGARKLWYSKGKKFAPFFYMLTHMVIFLSLTCLSFLCFFSMYLNIFMIALTLFSSAWRGATFYMDYFCKQYEINLANIEELYKEIKKNGSDKSSADSGQANQDIDGSANRNHTKKSKN</sequence>
<keyword evidence="8" id="KW-0443">Lipid metabolism</keyword>
<feature type="transmembrane region" description="Helical" evidence="14">
    <location>
        <begin position="151"/>
        <end position="168"/>
    </location>
</feature>
<accession>A0AAD1UDV3</accession>
<proteinExistence type="inferred from homology"/>
<dbReference type="AlphaFoldDB" id="A0AAD1UDV3"/>
<evidence type="ECO:0000256" key="10">
    <source>
        <dbReference type="ARBA" id="ARBA00023209"/>
    </source>
</evidence>
<evidence type="ECO:0000256" key="5">
    <source>
        <dbReference type="ARBA" id="ARBA00022679"/>
    </source>
</evidence>
<dbReference type="GO" id="GO:0016746">
    <property type="term" value="F:acyltransferase activity"/>
    <property type="evidence" value="ECO:0007669"/>
    <property type="project" value="UniProtKB-KW"/>
</dbReference>
<feature type="compositionally biased region" description="Polar residues" evidence="13">
    <location>
        <begin position="418"/>
        <end position="433"/>
    </location>
</feature>
<comment type="similarity">
    <text evidence="2">Belongs to the GPC1 family.</text>
</comment>
<keyword evidence="7 14" id="KW-1133">Transmembrane helix</keyword>
<evidence type="ECO:0000256" key="4">
    <source>
        <dbReference type="ARBA" id="ARBA00022516"/>
    </source>
</evidence>
<dbReference type="InterPro" id="IPR021261">
    <property type="entry name" value="GPCAT"/>
</dbReference>
<evidence type="ECO:0000256" key="8">
    <source>
        <dbReference type="ARBA" id="ARBA00023098"/>
    </source>
</evidence>
<feature type="transmembrane region" description="Helical" evidence="14">
    <location>
        <begin position="208"/>
        <end position="228"/>
    </location>
</feature>
<evidence type="ECO:0000256" key="11">
    <source>
        <dbReference type="ARBA" id="ARBA00023264"/>
    </source>
</evidence>
<name>A0AAD1UDV3_EUPCR</name>
<keyword evidence="4" id="KW-0444">Lipid biosynthesis</keyword>
<feature type="transmembrane region" description="Helical" evidence="14">
    <location>
        <begin position="337"/>
        <end position="359"/>
    </location>
</feature>
<keyword evidence="11" id="KW-1208">Phospholipid metabolism</keyword>
<evidence type="ECO:0000313" key="15">
    <source>
        <dbReference type="EMBL" id="CAI2367403.1"/>
    </source>
</evidence>
<keyword evidence="9 14" id="KW-0472">Membrane</keyword>
<reference evidence="15" key="1">
    <citation type="submission" date="2023-07" db="EMBL/GenBank/DDBJ databases">
        <authorList>
            <consortium name="AG Swart"/>
            <person name="Singh M."/>
            <person name="Singh A."/>
            <person name="Seah K."/>
            <person name="Emmerich C."/>
        </authorList>
    </citation>
    <scope>NUCLEOTIDE SEQUENCE</scope>
    <source>
        <strain evidence="15">DP1</strain>
    </source>
</reference>
<evidence type="ECO:0000313" key="16">
    <source>
        <dbReference type="Proteomes" id="UP001295684"/>
    </source>
</evidence>
<feature type="region of interest" description="Disordered" evidence="13">
    <location>
        <begin position="41"/>
        <end position="62"/>
    </location>
</feature>
<protein>
    <recommendedName>
        <fullName evidence="3">Glycerophosphocholine acyltransferase 1</fullName>
    </recommendedName>
</protein>
<feature type="transmembrane region" description="Helical" evidence="14">
    <location>
        <begin position="127"/>
        <end position="144"/>
    </location>
</feature>
<feature type="transmembrane region" description="Helical" evidence="14">
    <location>
        <begin position="277"/>
        <end position="302"/>
    </location>
</feature>